<organism evidence="1 2">
    <name type="scientific">Hafnia paralvei</name>
    <dbReference type="NCBI Taxonomy" id="546367"/>
    <lineage>
        <taxon>Bacteria</taxon>
        <taxon>Pseudomonadati</taxon>
        <taxon>Pseudomonadota</taxon>
        <taxon>Gammaproteobacteria</taxon>
        <taxon>Enterobacterales</taxon>
        <taxon>Hafniaceae</taxon>
        <taxon>Hafnia</taxon>
    </lineage>
</organism>
<dbReference type="AlphaFoldDB" id="A0A2A2M727"/>
<dbReference type="RefSeq" id="WP_095661814.1">
    <property type="nucleotide sequence ID" value="NZ_JAWZZV010000021.1"/>
</dbReference>
<keyword evidence="2" id="KW-1185">Reference proteome</keyword>
<dbReference type="OrthoDB" id="6548218at2"/>
<reference evidence="1 2" key="1">
    <citation type="submission" date="2017-08" db="EMBL/GenBank/DDBJ databases">
        <title>Draft Genome Sequence of Hafnia alvei CITHA-6 Isolated from Raw Bovine Milk.</title>
        <authorList>
            <person name="Culligan E.P."/>
            <person name="Mcsweeney A."/>
            <person name="O'Doherty C."/>
            <person name="Gleeson E."/>
            <person name="O'Riordan D."/>
            <person name="Sleator R.D."/>
        </authorList>
    </citation>
    <scope>NUCLEOTIDE SEQUENCE [LARGE SCALE GENOMIC DNA]</scope>
    <source>
        <strain evidence="1 2">CITHA-6</strain>
    </source>
</reference>
<sequence>MNYDGSEGLRTDVAALANAMCDLRQTLNGLEQQYNYQAESLPVLLASQTLRRINELYLKAYCEVLTLDQSFKD</sequence>
<evidence type="ECO:0000313" key="1">
    <source>
        <dbReference type="EMBL" id="PAV94064.1"/>
    </source>
</evidence>
<evidence type="ECO:0000313" key="2">
    <source>
        <dbReference type="Proteomes" id="UP000218796"/>
    </source>
</evidence>
<accession>A0A2A2M727</accession>
<proteinExistence type="predicted"/>
<comment type="caution">
    <text evidence="1">The sequence shown here is derived from an EMBL/GenBank/DDBJ whole genome shotgun (WGS) entry which is preliminary data.</text>
</comment>
<protein>
    <submittedName>
        <fullName evidence="1">Uncharacterized protein</fullName>
    </submittedName>
</protein>
<name>A0A2A2M727_9GAMM</name>
<dbReference type="Proteomes" id="UP000218796">
    <property type="component" value="Unassembled WGS sequence"/>
</dbReference>
<dbReference type="EMBL" id="NQMS01000020">
    <property type="protein sequence ID" value="PAV94064.1"/>
    <property type="molecule type" value="Genomic_DNA"/>
</dbReference>
<gene>
    <name evidence="1" type="ORF">CJD50_22570</name>
</gene>